<name>A0A1M4SC37_9FIRM</name>
<dbReference type="EMBL" id="FQUW01000004">
    <property type="protein sequence ID" value="SHE29761.1"/>
    <property type="molecule type" value="Genomic_DNA"/>
</dbReference>
<dbReference type="InterPro" id="IPR052930">
    <property type="entry name" value="TA_antitoxin_MntA"/>
</dbReference>
<dbReference type="CDD" id="cd05403">
    <property type="entry name" value="NT_KNTase_like"/>
    <property type="match status" value="1"/>
</dbReference>
<feature type="region of interest" description="Disordered" evidence="1">
    <location>
        <begin position="145"/>
        <end position="166"/>
    </location>
</feature>
<dbReference type="GO" id="GO:0016740">
    <property type="term" value="F:transferase activity"/>
    <property type="evidence" value="ECO:0007669"/>
    <property type="project" value="UniProtKB-KW"/>
</dbReference>
<accession>A0A1M4SC37</accession>
<dbReference type="Gene3D" id="3.30.460.10">
    <property type="entry name" value="Beta Polymerase, domain 2"/>
    <property type="match status" value="1"/>
</dbReference>
<keyword evidence="3" id="KW-0808">Transferase</keyword>
<dbReference type="RefSeq" id="WP_073162356.1">
    <property type="nucleotide sequence ID" value="NZ_FQUW01000004.1"/>
</dbReference>
<evidence type="ECO:0000313" key="4">
    <source>
        <dbReference type="Proteomes" id="UP000184196"/>
    </source>
</evidence>
<evidence type="ECO:0000313" key="3">
    <source>
        <dbReference type="EMBL" id="SHE29761.1"/>
    </source>
</evidence>
<evidence type="ECO:0000256" key="1">
    <source>
        <dbReference type="SAM" id="MobiDB-lite"/>
    </source>
</evidence>
<feature type="compositionally biased region" description="Polar residues" evidence="1">
    <location>
        <begin position="148"/>
        <end position="159"/>
    </location>
</feature>
<dbReference type="PANTHER" id="PTHR43852:SF2">
    <property type="entry name" value="PROTEIN ADENYLYLTRANSFERASE MNTA"/>
    <property type="match status" value="1"/>
</dbReference>
<gene>
    <name evidence="3" type="ORF">SAMN02745218_00078</name>
</gene>
<dbReference type="AlphaFoldDB" id="A0A1M4SC37"/>
<dbReference type="OrthoDB" id="1808348at2"/>
<dbReference type="SUPFAM" id="SSF81301">
    <property type="entry name" value="Nucleotidyltransferase"/>
    <property type="match status" value="1"/>
</dbReference>
<dbReference type="Pfam" id="PF18765">
    <property type="entry name" value="Polbeta"/>
    <property type="match status" value="1"/>
</dbReference>
<dbReference type="PANTHER" id="PTHR43852">
    <property type="entry name" value="NUCLEOTIDYLTRANSFERASE"/>
    <property type="match status" value="1"/>
</dbReference>
<protein>
    <submittedName>
        <fullName evidence="3">Predicted nucleotidyltransferase</fullName>
    </submittedName>
</protein>
<proteinExistence type="predicted"/>
<sequence length="166" mass="18360">MNELMRVNLDPVVEQVKAALQNFPQVAGAYLFGSILGPCRPDSDIDLGLILEPGIILDSAESDQLEAAISLLLPPYEGHPYDIVLVNPEKPLFAFRVIKEGKLIYARNMERITDVMEYVSRRYADLYPRYRAALEEIFAGVMAGGSGSRTDNGQNQLYTGTGGQHQ</sequence>
<organism evidence="3 4">
    <name type="scientific">Desulfofundulus australicus DSM 11792</name>
    <dbReference type="NCBI Taxonomy" id="1121425"/>
    <lineage>
        <taxon>Bacteria</taxon>
        <taxon>Bacillati</taxon>
        <taxon>Bacillota</taxon>
        <taxon>Clostridia</taxon>
        <taxon>Eubacteriales</taxon>
        <taxon>Peptococcaceae</taxon>
        <taxon>Desulfofundulus</taxon>
    </lineage>
</organism>
<reference evidence="4" key="1">
    <citation type="submission" date="2016-11" db="EMBL/GenBank/DDBJ databases">
        <authorList>
            <person name="Varghese N."/>
            <person name="Submissions S."/>
        </authorList>
    </citation>
    <scope>NUCLEOTIDE SEQUENCE [LARGE SCALE GENOMIC DNA]</scope>
    <source>
        <strain evidence="4">DSM 11792</strain>
    </source>
</reference>
<dbReference type="Proteomes" id="UP000184196">
    <property type="component" value="Unassembled WGS sequence"/>
</dbReference>
<dbReference type="InterPro" id="IPR041633">
    <property type="entry name" value="Polbeta"/>
</dbReference>
<dbReference type="InterPro" id="IPR043519">
    <property type="entry name" value="NT_sf"/>
</dbReference>
<keyword evidence="4" id="KW-1185">Reference proteome</keyword>
<feature type="domain" description="Polymerase beta nucleotidyltransferase" evidence="2">
    <location>
        <begin position="14"/>
        <end position="108"/>
    </location>
</feature>
<evidence type="ECO:0000259" key="2">
    <source>
        <dbReference type="Pfam" id="PF18765"/>
    </source>
</evidence>